<protein>
    <submittedName>
        <fullName evidence="2">Rhodanese-like domain-containing protein</fullName>
    </submittedName>
</protein>
<dbReference type="RefSeq" id="WP_277567720.1">
    <property type="nucleotide sequence ID" value="NZ_JAPDHZ010000005.1"/>
</dbReference>
<dbReference type="SUPFAM" id="SSF52821">
    <property type="entry name" value="Rhodanese/Cell cycle control phosphatase"/>
    <property type="match status" value="1"/>
</dbReference>
<dbReference type="SMART" id="SM00450">
    <property type="entry name" value="RHOD"/>
    <property type="match status" value="1"/>
</dbReference>
<feature type="domain" description="Rhodanese" evidence="1">
    <location>
        <begin position="20"/>
        <end position="104"/>
    </location>
</feature>
<dbReference type="EMBL" id="JAPDHZ010000005">
    <property type="protein sequence ID" value="MDG0793942.1"/>
    <property type="molecule type" value="Genomic_DNA"/>
</dbReference>
<dbReference type="InterPro" id="IPR001763">
    <property type="entry name" value="Rhodanese-like_dom"/>
</dbReference>
<keyword evidence="3" id="KW-1185">Reference proteome</keyword>
<organism evidence="2 3">
    <name type="scientific">Cohnella ginsengisoli</name>
    <dbReference type="NCBI Taxonomy" id="425004"/>
    <lineage>
        <taxon>Bacteria</taxon>
        <taxon>Bacillati</taxon>
        <taxon>Bacillota</taxon>
        <taxon>Bacilli</taxon>
        <taxon>Bacillales</taxon>
        <taxon>Paenibacillaceae</taxon>
        <taxon>Cohnella</taxon>
    </lineage>
</organism>
<dbReference type="CDD" id="cd00158">
    <property type="entry name" value="RHOD"/>
    <property type="match status" value="1"/>
</dbReference>
<dbReference type="Proteomes" id="UP001153387">
    <property type="component" value="Unassembled WGS sequence"/>
</dbReference>
<name>A0A9X4QPW7_9BACL</name>
<dbReference type="Pfam" id="PF00581">
    <property type="entry name" value="Rhodanese"/>
    <property type="match status" value="1"/>
</dbReference>
<proteinExistence type="predicted"/>
<dbReference type="PANTHER" id="PTHR43031:SF17">
    <property type="entry name" value="SULFURTRANSFERASE YTWF-RELATED"/>
    <property type="match status" value="1"/>
</dbReference>
<dbReference type="InterPro" id="IPR036873">
    <property type="entry name" value="Rhodanese-like_dom_sf"/>
</dbReference>
<accession>A0A9X4QPW7</accession>
<comment type="caution">
    <text evidence="2">The sequence shown here is derived from an EMBL/GenBank/DDBJ whole genome shotgun (WGS) entry which is preliminary data.</text>
</comment>
<dbReference type="InterPro" id="IPR050229">
    <property type="entry name" value="GlpE_sulfurtransferase"/>
</dbReference>
<evidence type="ECO:0000259" key="1">
    <source>
        <dbReference type="PROSITE" id="PS50206"/>
    </source>
</evidence>
<dbReference type="FunFam" id="3.40.250.10:FF:000049">
    <property type="entry name" value="Phage shock protein E"/>
    <property type="match status" value="1"/>
</dbReference>
<gene>
    <name evidence="2" type="ORF">OMP38_26300</name>
</gene>
<dbReference type="Gene3D" id="3.40.250.10">
    <property type="entry name" value="Rhodanese-like domain"/>
    <property type="match status" value="1"/>
</dbReference>
<dbReference type="AlphaFoldDB" id="A0A9X4QPW7"/>
<reference evidence="2 3" key="1">
    <citation type="submission" date="2022-10" db="EMBL/GenBank/DDBJ databases">
        <title>Comparative genomic analysis of Cohnella hashimotonis sp. nov., isolated from the International Space Station.</title>
        <authorList>
            <person name="Simpson A."/>
            <person name="Venkateswaran K."/>
        </authorList>
    </citation>
    <scope>NUCLEOTIDE SEQUENCE [LARGE SCALE GENOMIC DNA]</scope>
    <source>
        <strain evidence="2 3">DSM 18997</strain>
    </source>
</reference>
<evidence type="ECO:0000313" key="2">
    <source>
        <dbReference type="EMBL" id="MDG0793942.1"/>
    </source>
</evidence>
<dbReference type="PANTHER" id="PTHR43031">
    <property type="entry name" value="FAD-DEPENDENT OXIDOREDUCTASE"/>
    <property type="match status" value="1"/>
</dbReference>
<evidence type="ECO:0000313" key="3">
    <source>
        <dbReference type="Proteomes" id="UP001153387"/>
    </source>
</evidence>
<dbReference type="PROSITE" id="PS50206">
    <property type="entry name" value="RHODANESE_3"/>
    <property type="match status" value="1"/>
</dbReference>
<sequence>MAFKIPKTSTPQDVADKLNKGEKLNLLDVREPDEWAAGHVEGAKHIPLGQLTGRMHELDPSKETIVICRSGNRSGLACELLSEQGFDVVNMTGGLNAWTDKLVSLTL</sequence>